<name>A0A4U1MBD2_9BACL</name>
<evidence type="ECO:0000256" key="1">
    <source>
        <dbReference type="ARBA" id="ARBA00009018"/>
    </source>
</evidence>
<keyword evidence="2 5" id="KW-0547">Nucleotide-binding</keyword>
<comment type="pathway">
    <text evidence="5">Cofactor biosynthesis; coenzyme A biosynthesis; CoA from (R)-pantothenate: step 5/5.</text>
</comment>
<dbReference type="GO" id="GO:0005737">
    <property type="term" value="C:cytoplasm"/>
    <property type="evidence" value="ECO:0007669"/>
    <property type="project" value="UniProtKB-SubCell"/>
</dbReference>
<dbReference type="PANTHER" id="PTHR10695:SF46">
    <property type="entry name" value="BIFUNCTIONAL COENZYME A SYNTHASE-RELATED"/>
    <property type="match status" value="1"/>
</dbReference>
<evidence type="ECO:0000313" key="7">
    <source>
        <dbReference type="EMBL" id="TKD67893.1"/>
    </source>
</evidence>
<dbReference type="GO" id="GO:0005524">
    <property type="term" value="F:ATP binding"/>
    <property type="evidence" value="ECO:0007669"/>
    <property type="project" value="UniProtKB-UniRule"/>
</dbReference>
<dbReference type="OrthoDB" id="9812943at2"/>
<accession>A0A4U1MBD2</accession>
<evidence type="ECO:0000256" key="6">
    <source>
        <dbReference type="NCBIfam" id="TIGR00152"/>
    </source>
</evidence>
<organism evidence="7 8">
    <name type="scientific">Guptibacillus hwajinpoensis</name>
    <dbReference type="NCBI Taxonomy" id="208199"/>
    <lineage>
        <taxon>Bacteria</taxon>
        <taxon>Bacillati</taxon>
        <taxon>Bacillota</taxon>
        <taxon>Bacilli</taxon>
        <taxon>Bacillales</taxon>
        <taxon>Guptibacillaceae</taxon>
        <taxon>Guptibacillus</taxon>
    </lineage>
</organism>
<comment type="caution">
    <text evidence="7">The sequence shown here is derived from an EMBL/GenBank/DDBJ whole genome shotgun (WGS) entry which is preliminary data.</text>
</comment>
<evidence type="ECO:0000256" key="2">
    <source>
        <dbReference type="ARBA" id="ARBA00022741"/>
    </source>
</evidence>
<evidence type="ECO:0000256" key="5">
    <source>
        <dbReference type="HAMAP-Rule" id="MF_00376"/>
    </source>
</evidence>
<proteinExistence type="inferred from homology"/>
<dbReference type="EMBL" id="SWFM01000007">
    <property type="protein sequence ID" value="TKD67893.1"/>
    <property type="molecule type" value="Genomic_DNA"/>
</dbReference>
<dbReference type="InterPro" id="IPR027417">
    <property type="entry name" value="P-loop_NTPase"/>
</dbReference>
<dbReference type="HAMAP" id="MF_00376">
    <property type="entry name" value="Dephospho_CoA_kinase"/>
    <property type="match status" value="1"/>
</dbReference>
<evidence type="ECO:0000256" key="3">
    <source>
        <dbReference type="ARBA" id="ARBA00022840"/>
    </source>
</evidence>
<keyword evidence="3 5" id="KW-0067">ATP-binding</keyword>
<evidence type="ECO:0000313" key="8">
    <source>
        <dbReference type="Proteomes" id="UP000310541"/>
    </source>
</evidence>
<dbReference type="SUPFAM" id="SSF52540">
    <property type="entry name" value="P-loop containing nucleoside triphosphate hydrolases"/>
    <property type="match status" value="1"/>
</dbReference>
<comment type="function">
    <text evidence="5">Catalyzes the phosphorylation of the 3'-hydroxyl group of dephosphocoenzyme A to form coenzyme A.</text>
</comment>
<keyword evidence="4 5" id="KW-0173">Coenzyme A biosynthesis</keyword>
<gene>
    <name evidence="5" type="primary">coaE</name>
    <name evidence="7" type="ORF">FBF83_17745</name>
</gene>
<comment type="subcellular location">
    <subcellularLocation>
        <location evidence="5">Cytoplasm</location>
    </subcellularLocation>
</comment>
<feature type="binding site" evidence="5">
    <location>
        <begin position="28"/>
        <end position="33"/>
    </location>
    <ligand>
        <name>ATP</name>
        <dbReference type="ChEBI" id="CHEBI:30616"/>
    </ligand>
</feature>
<evidence type="ECO:0000256" key="4">
    <source>
        <dbReference type="ARBA" id="ARBA00022993"/>
    </source>
</evidence>
<sequence length="215" mass="24220">MFINYSGLHEDVALEEDTMDIGLTGGIASGKSTVADMIRNHNIPIVDADVIARQVVEPGESALEEIFLSFGSEMKAEDGGLDRKRLGSVIFNNEDKRKLLNSILHPAIRKRMLDEVASYKKQGEPHVVLDIPLLYESELNHLVERTLLVYVDPSTQLKRLMERDGSTEQEATERIQSQMPIEKKKELADAVIDNTGSLKESEDQLVHVLRKWQII</sequence>
<dbReference type="PROSITE" id="PS51219">
    <property type="entry name" value="DPCK"/>
    <property type="match status" value="1"/>
</dbReference>
<dbReference type="NCBIfam" id="TIGR00152">
    <property type="entry name" value="dephospho-CoA kinase"/>
    <property type="match status" value="1"/>
</dbReference>
<dbReference type="GO" id="GO:0004140">
    <property type="term" value="F:dephospho-CoA kinase activity"/>
    <property type="evidence" value="ECO:0007669"/>
    <property type="project" value="UniProtKB-UniRule"/>
</dbReference>
<dbReference type="Pfam" id="PF01121">
    <property type="entry name" value="CoaE"/>
    <property type="match status" value="1"/>
</dbReference>
<protein>
    <recommendedName>
        <fullName evidence="5 6">Dephospho-CoA kinase</fullName>
        <ecNumber evidence="5 6">2.7.1.24</ecNumber>
    </recommendedName>
    <alternativeName>
        <fullName evidence="5">Dephosphocoenzyme A kinase</fullName>
    </alternativeName>
</protein>
<keyword evidence="5 7" id="KW-0808">Transferase</keyword>
<keyword evidence="5" id="KW-0963">Cytoplasm</keyword>
<dbReference type="InterPro" id="IPR001977">
    <property type="entry name" value="Depp_CoAkinase"/>
</dbReference>
<dbReference type="Gene3D" id="3.40.50.300">
    <property type="entry name" value="P-loop containing nucleotide triphosphate hydrolases"/>
    <property type="match status" value="1"/>
</dbReference>
<dbReference type="PANTHER" id="PTHR10695">
    <property type="entry name" value="DEPHOSPHO-COA KINASE-RELATED"/>
    <property type="match status" value="1"/>
</dbReference>
<comment type="catalytic activity">
    <reaction evidence="5">
        <text>3'-dephospho-CoA + ATP = ADP + CoA + H(+)</text>
        <dbReference type="Rhea" id="RHEA:18245"/>
        <dbReference type="ChEBI" id="CHEBI:15378"/>
        <dbReference type="ChEBI" id="CHEBI:30616"/>
        <dbReference type="ChEBI" id="CHEBI:57287"/>
        <dbReference type="ChEBI" id="CHEBI:57328"/>
        <dbReference type="ChEBI" id="CHEBI:456216"/>
        <dbReference type="EC" id="2.7.1.24"/>
    </reaction>
</comment>
<dbReference type="EC" id="2.7.1.24" evidence="5 6"/>
<comment type="similarity">
    <text evidence="1 5">Belongs to the CoaE family.</text>
</comment>
<dbReference type="GO" id="GO:0015937">
    <property type="term" value="P:coenzyme A biosynthetic process"/>
    <property type="evidence" value="ECO:0007669"/>
    <property type="project" value="UniProtKB-UniRule"/>
</dbReference>
<dbReference type="AlphaFoldDB" id="A0A4U1MBD2"/>
<reference evidence="7 8" key="1">
    <citation type="submission" date="2019-04" db="EMBL/GenBank/DDBJ databases">
        <title>Genome sequence of Bacillus hwajinpoensis strain Y2.</title>
        <authorList>
            <person name="Fair J.L."/>
            <person name="Maclea K.S."/>
        </authorList>
    </citation>
    <scope>NUCLEOTIDE SEQUENCE [LARGE SCALE GENOMIC DNA]</scope>
    <source>
        <strain evidence="7 8">Y2</strain>
    </source>
</reference>
<dbReference type="FunFam" id="3.40.50.300:FF:000485">
    <property type="entry name" value="Dephospho-CoA kinase CAB5"/>
    <property type="match status" value="1"/>
</dbReference>
<dbReference type="CDD" id="cd02022">
    <property type="entry name" value="DPCK"/>
    <property type="match status" value="1"/>
</dbReference>
<dbReference type="UniPathway" id="UPA00241">
    <property type="reaction ID" value="UER00356"/>
</dbReference>
<dbReference type="Proteomes" id="UP000310541">
    <property type="component" value="Unassembled WGS sequence"/>
</dbReference>
<keyword evidence="5 7" id="KW-0418">Kinase</keyword>